<protein>
    <recommendedName>
        <fullName evidence="5">Chorein N-terminal domain-containing protein</fullName>
    </recommendedName>
</protein>
<evidence type="ECO:0000256" key="4">
    <source>
        <dbReference type="SAM" id="MobiDB-lite"/>
    </source>
</evidence>
<accession>A0A8S3YAY8</accession>
<dbReference type="PANTHER" id="PTHR16166:SF93">
    <property type="entry name" value="INTERMEMBRANE LIPID TRANSFER PROTEIN VPS13"/>
    <property type="match status" value="1"/>
</dbReference>
<dbReference type="AlphaFoldDB" id="A0A8S3YAY8"/>
<dbReference type="OrthoDB" id="6154341at2759"/>
<name>A0A8S3YAY8_9EUPU</name>
<feature type="domain" description="Chorein N-terminal" evidence="5">
    <location>
        <begin position="2"/>
        <end position="617"/>
    </location>
</feature>
<dbReference type="Pfam" id="PF12624">
    <property type="entry name" value="VPS13_N"/>
    <property type="match status" value="1"/>
</dbReference>
<dbReference type="EMBL" id="CAJHNH020000001">
    <property type="protein sequence ID" value="CAG5114449.1"/>
    <property type="molecule type" value="Genomic_DNA"/>
</dbReference>
<dbReference type="InterPro" id="IPR026854">
    <property type="entry name" value="VPS13_N"/>
</dbReference>
<keyword evidence="2" id="KW-0813">Transport</keyword>
<organism evidence="6 7">
    <name type="scientific">Candidula unifasciata</name>
    <dbReference type="NCBI Taxonomy" id="100452"/>
    <lineage>
        <taxon>Eukaryota</taxon>
        <taxon>Metazoa</taxon>
        <taxon>Spiralia</taxon>
        <taxon>Lophotrochozoa</taxon>
        <taxon>Mollusca</taxon>
        <taxon>Gastropoda</taxon>
        <taxon>Heterobranchia</taxon>
        <taxon>Euthyneura</taxon>
        <taxon>Panpulmonata</taxon>
        <taxon>Eupulmonata</taxon>
        <taxon>Stylommatophora</taxon>
        <taxon>Helicina</taxon>
        <taxon>Helicoidea</taxon>
        <taxon>Geomitridae</taxon>
        <taxon>Candidula</taxon>
    </lineage>
</organism>
<reference evidence="6" key="1">
    <citation type="submission" date="2021-04" db="EMBL/GenBank/DDBJ databases">
        <authorList>
            <consortium name="Molecular Ecology Group"/>
        </authorList>
    </citation>
    <scope>NUCLEOTIDE SEQUENCE</scope>
</reference>
<dbReference type="InterPro" id="IPR026847">
    <property type="entry name" value="VPS13"/>
</dbReference>
<sequence>MVFESIVVELVNRYLGTFVDNLDASQLSIGLWGGDVVLNQLSLKESALDNLDLPVKIKAGHLAKLTLKIPWKSLYTEPVVAQIDGIYALAVPNIGIRYNEEKEKKAAQEEKQAKLAAFEEQKKLEAEKDKPKDPKKDSFVEKLATQVIKNLQVKVSNIHIRYEDKYTNPDRPYSVGVTLQELVFQTTDANWKETVIKEAVTQIYKLIRLDSLSVYWNSKTDLLHDQEGKAIVKELASNILSAQAALSENIPNQGHKTNLQYLFKPISAVAHLRLNTKPELTDFNIPKIFLTLVFDEIAVALSKDQFDDVLEMLESMERMALLAKYKKTRPDVPVKGNAKKWWHHAYAVTLEHTVRRRRNMWNWNNIKRHRNNLKQYRELYTQKLDSKKLGNKEQELLKNLENELDVFSICICRNQAEVDVARLGKKREAEKSQNGGWLGGWFGGGKKKQKEGKQGNADAEKGGLDLTNKFQEEFNDEEKLKLYKAIGYDENAKDTTFPVEFVAVRLVTKLNKLSLALVDRKNAVDSQLLKLSLTEICASFGQRPAANAIRLDVKVERLRSAGFPRKDYTPKIISSIGVSKEENASLLTLSVETNPLDGLCDSRIRVQSRPLEIVYDA</sequence>
<keyword evidence="7" id="KW-1185">Reference proteome</keyword>
<dbReference type="GO" id="GO:0045053">
    <property type="term" value="P:protein retention in Golgi apparatus"/>
    <property type="evidence" value="ECO:0007669"/>
    <property type="project" value="TreeGrafter"/>
</dbReference>
<dbReference type="PANTHER" id="PTHR16166">
    <property type="entry name" value="VACUOLAR PROTEIN SORTING-ASSOCIATED PROTEIN VPS13"/>
    <property type="match status" value="1"/>
</dbReference>
<dbReference type="Proteomes" id="UP000678393">
    <property type="component" value="Unassembled WGS sequence"/>
</dbReference>
<evidence type="ECO:0000313" key="6">
    <source>
        <dbReference type="EMBL" id="CAG5114449.1"/>
    </source>
</evidence>
<evidence type="ECO:0000256" key="1">
    <source>
        <dbReference type="ARBA" id="ARBA00006545"/>
    </source>
</evidence>
<feature type="non-terminal residue" evidence="6">
    <location>
        <position position="1"/>
    </location>
</feature>
<comment type="caution">
    <text evidence="6">The sequence shown here is derived from an EMBL/GenBank/DDBJ whole genome shotgun (WGS) entry which is preliminary data.</text>
</comment>
<evidence type="ECO:0000256" key="2">
    <source>
        <dbReference type="ARBA" id="ARBA00022448"/>
    </source>
</evidence>
<evidence type="ECO:0000256" key="3">
    <source>
        <dbReference type="SAM" id="Coils"/>
    </source>
</evidence>
<feature type="coiled-coil region" evidence="3">
    <location>
        <begin position="99"/>
        <end position="127"/>
    </location>
</feature>
<keyword evidence="3" id="KW-0175">Coiled coil</keyword>
<proteinExistence type="inferred from homology"/>
<gene>
    <name evidence="6" type="ORF">CUNI_LOCUS7</name>
</gene>
<evidence type="ECO:0000313" key="7">
    <source>
        <dbReference type="Proteomes" id="UP000678393"/>
    </source>
</evidence>
<evidence type="ECO:0000259" key="5">
    <source>
        <dbReference type="Pfam" id="PF12624"/>
    </source>
</evidence>
<dbReference type="GO" id="GO:0006623">
    <property type="term" value="P:protein targeting to vacuole"/>
    <property type="evidence" value="ECO:0007669"/>
    <property type="project" value="TreeGrafter"/>
</dbReference>
<feature type="region of interest" description="Disordered" evidence="4">
    <location>
        <begin position="436"/>
        <end position="462"/>
    </location>
</feature>
<comment type="similarity">
    <text evidence="1">Belongs to the VPS13 family.</text>
</comment>